<feature type="compositionally biased region" description="Polar residues" evidence="1">
    <location>
        <begin position="163"/>
        <end position="188"/>
    </location>
</feature>
<evidence type="ECO:0000313" key="2">
    <source>
        <dbReference type="EMBL" id="KAF2837513.1"/>
    </source>
</evidence>
<comment type="caution">
    <text evidence="2">The sequence shown here is derived from an EMBL/GenBank/DDBJ whole genome shotgun (WGS) entry which is preliminary data.</text>
</comment>
<feature type="compositionally biased region" description="Pro residues" evidence="1">
    <location>
        <begin position="19"/>
        <end position="38"/>
    </location>
</feature>
<feature type="compositionally biased region" description="Pro residues" evidence="1">
    <location>
        <begin position="202"/>
        <end position="211"/>
    </location>
</feature>
<feature type="region of interest" description="Disordered" evidence="1">
    <location>
        <begin position="1"/>
        <end position="270"/>
    </location>
</feature>
<gene>
    <name evidence="2" type="ORF">M501DRAFT_171539</name>
</gene>
<evidence type="ECO:0000313" key="3">
    <source>
        <dbReference type="Proteomes" id="UP000799429"/>
    </source>
</evidence>
<accession>A0A9P4S9G9</accession>
<proteinExistence type="predicted"/>
<dbReference type="AlphaFoldDB" id="A0A9P4S9G9"/>
<name>A0A9P4S9G9_9PEZI</name>
<organism evidence="2 3">
    <name type="scientific">Patellaria atrata CBS 101060</name>
    <dbReference type="NCBI Taxonomy" id="1346257"/>
    <lineage>
        <taxon>Eukaryota</taxon>
        <taxon>Fungi</taxon>
        <taxon>Dikarya</taxon>
        <taxon>Ascomycota</taxon>
        <taxon>Pezizomycotina</taxon>
        <taxon>Dothideomycetes</taxon>
        <taxon>Dothideomycetes incertae sedis</taxon>
        <taxon>Patellariales</taxon>
        <taxon>Patellariaceae</taxon>
        <taxon>Patellaria</taxon>
    </lineage>
</organism>
<sequence>MSQPHTQPAYGRLQYSYPPQGPPGGYPPAGPQGGPPGPISSQDPQRFYSPPPADQTGYPPQNQPMPFFMVPAGTNPAQAQGNRMSPRPGSAEGFQGRVPSGLGPSGPSQPQGRPQSTAYPQELATGHFDSPIDQRQGGFQAPPFAQAQPQYAQQGQPHPQRQSSYDDMNQAVYNPQQRYPPQEDQQPFDQGAYPPQQQQPARMPPGVPSSPPLGGGYGPPGGVGSAPVPSGPGVGYQAYRPGQGGPFRGVEAGAPATGAGGVQGDEGFYR</sequence>
<dbReference type="Proteomes" id="UP000799429">
    <property type="component" value="Unassembled WGS sequence"/>
</dbReference>
<protein>
    <submittedName>
        <fullName evidence="2">Uncharacterized protein</fullName>
    </submittedName>
</protein>
<feature type="compositionally biased region" description="Gly residues" evidence="1">
    <location>
        <begin position="213"/>
        <end position="224"/>
    </location>
</feature>
<keyword evidence="3" id="KW-1185">Reference proteome</keyword>
<evidence type="ECO:0000256" key="1">
    <source>
        <dbReference type="SAM" id="MobiDB-lite"/>
    </source>
</evidence>
<feature type="compositionally biased region" description="Low complexity" evidence="1">
    <location>
        <begin position="190"/>
        <end position="201"/>
    </location>
</feature>
<dbReference type="EMBL" id="MU006099">
    <property type="protein sequence ID" value="KAF2837513.1"/>
    <property type="molecule type" value="Genomic_DNA"/>
</dbReference>
<feature type="compositionally biased region" description="Low complexity" evidence="1">
    <location>
        <begin position="99"/>
        <end position="116"/>
    </location>
</feature>
<reference evidence="2" key="1">
    <citation type="journal article" date="2020" name="Stud. Mycol.">
        <title>101 Dothideomycetes genomes: a test case for predicting lifestyles and emergence of pathogens.</title>
        <authorList>
            <person name="Haridas S."/>
            <person name="Albert R."/>
            <person name="Binder M."/>
            <person name="Bloem J."/>
            <person name="Labutti K."/>
            <person name="Salamov A."/>
            <person name="Andreopoulos B."/>
            <person name="Baker S."/>
            <person name="Barry K."/>
            <person name="Bills G."/>
            <person name="Bluhm B."/>
            <person name="Cannon C."/>
            <person name="Castanera R."/>
            <person name="Culley D."/>
            <person name="Daum C."/>
            <person name="Ezra D."/>
            <person name="Gonzalez J."/>
            <person name="Henrissat B."/>
            <person name="Kuo A."/>
            <person name="Liang C."/>
            <person name="Lipzen A."/>
            <person name="Lutzoni F."/>
            <person name="Magnuson J."/>
            <person name="Mondo S."/>
            <person name="Nolan M."/>
            <person name="Ohm R."/>
            <person name="Pangilinan J."/>
            <person name="Park H.-J."/>
            <person name="Ramirez L."/>
            <person name="Alfaro M."/>
            <person name="Sun H."/>
            <person name="Tritt A."/>
            <person name="Yoshinaga Y."/>
            <person name="Zwiers L.-H."/>
            <person name="Turgeon B."/>
            <person name="Goodwin S."/>
            <person name="Spatafora J."/>
            <person name="Crous P."/>
            <person name="Grigoriev I."/>
        </authorList>
    </citation>
    <scope>NUCLEOTIDE SEQUENCE</scope>
    <source>
        <strain evidence="2">CBS 101060</strain>
    </source>
</reference>
<feature type="compositionally biased region" description="Low complexity" evidence="1">
    <location>
        <begin position="136"/>
        <end position="162"/>
    </location>
</feature>